<reference evidence="2" key="1">
    <citation type="submission" date="2023-07" db="EMBL/GenBank/DDBJ databases">
        <title>A chromosome-level genome assembly of Lolium multiflorum.</title>
        <authorList>
            <person name="Chen Y."/>
            <person name="Copetti D."/>
            <person name="Kolliker R."/>
            <person name="Studer B."/>
        </authorList>
    </citation>
    <scope>NUCLEOTIDE SEQUENCE</scope>
    <source>
        <strain evidence="2">02402/16</strain>
        <tissue evidence="2">Leaf</tissue>
    </source>
</reference>
<comment type="caution">
    <text evidence="2">The sequence shown here is derived from an EMBL/GenBank/DDBJ whole genome shotgun (WGS) entry which is preliminary data.</text>
</comment>
<accession>A0AAD8QVK0</accession>
<dbReference type="EMBL" id="JAUUTY010000007">
    <property type="protein sequence ID" value="KAK1608652.1"/>
    <property type="molecule type" value="Genomic_DNA"/>
</dbReference>
<evidence type="ECO:0000256" key="1">
    <source>
        <dbReference type="SAM" id="MobiDB-lite"/>
    </source>
</evidence>
<keyword evidence="3" id="KW-1185">Reference proteome</keyword>
<protein>
    <submittedName>
        <fullName evidence="2">Uncharacterized protein</fullName>
    </submittedName>
</protein>
<name>A0AAD8QVK0_LOLMU</name>
<sequence length="235" mass="26004">MYEASRTERHRREPGAHACGAPRARPAHGVAPPVAPPRLPFRLKDSVENPIRKSDDTRKVPEPPPSRAKIWGQESVLVAGRGSAPKASPSTPPPFTAISINACFHDEGVVLLSSSCTELWRVIKEGFKPHDANDLSRREVVDDQLNATALHMIHLAVTPKDRAHIPLYNTTKEAWDKIDALFVGNESIQDSKFEEVNTTADDFVTNERETVEDMYLQLVAFVEQTQDLGGSHADN</sequence>
<feature type="compositionally biased region" description="Low complexity" evidence="1">
    <location>
        <begin position="20"/>
        <end position="32"/>
    </location>
</feature>
<organism evidence="2 3">
    <name type="scientific">Lolium multiflorum</name>
    <name type="common">Italian ryegrass</name>
    <name type="synonym">Lolium perenne subsp. multiflorum</name>
    <dbReference type="NCBI Taxonomy" id="4521"/>
    <lineage>
        <taxon>Eukaryota</taxon>
        <taxon>Viridiplantae</taxon>
        <taxon>Streptophyta</taxon>
        <taxon>Embryophyta</taxon>
        <taxon>Tracheophyta</taxon>
        <taxon>Spermatophyta</taxon>
        <taxon>Magnoliopsida</taxon>
        <taxon>Liliopsida</taxon>
        <taxon>Poales</taxon>
        <taxon>Poaceae</taxon>
        <taxon>BOP clade</taxon>
        <taxon>Pooideae</taxon>
        <taxon>Poodae</taxon>
        <taxon>Poeae</taxon>
        <taxon>Poeae Chloroplast Group 2 (Poeae type)</taxon>
        <taxon>Loliodinae</taxon>
        <taxon>Loliinae</taxon>
        <taxon>Lolium</taxon>
    </lineage>
</organism>
<feature type="region of interest" description="Disordered" evidence="1">
    <location>
        <begin position="1"/>
        <end position="74"/>
    </location>
</feature>
<feature type="compositionally biased region" description="Basic and acidic residues" evidence="1">
    <location>
        <begin position="1"/>
        <end position="15"/>
    </location>
</feature>
<proteinExistence type="predicted"/>
<evidence type="ECO:0000313" key="3">
    <source>
        <dbReference type="Proteomes" id="UP001231189"/>
    </source>
</evidence>
<gene>
    <name evidence="2" type="ORF">QYE76_032325</name>
</gene>
<dbReference type="Proteomes" id="UP001231189">
    <property type="component" value="Unassembled WGS sequence"/>
</dbReference>
<dbReference type="AlphaFoldDB" id="A0AAD8QVK0"/>
<evidence type="ECO:0000313" key="2">
    <source>
        <dbReference type="EMBL" id="KAK1608652.1"/>
    </source>
</evidence>
<feature type="compositionally biased region" description="Basic and acidic residues" evidence="1">
    <location>
        <begin position="42"/>
        <end position="61"/>
    </location>
</feature>